<comment type="caution">
    <text evidence="2">The sequence shown here is derived from an EMBL/GenBank/DDBJ whole genome shotgun (WGS) entry which is preliminary data.</text>
</comment>
<evidence type="ECO:0000256" key="1">
    <source>
        <dbReference type="SAM" id="MobiDB-lite"/>
    </source>
</evidence>
<dbReference type="EMBL" id="CAUYUJ010015684">
    <property type="protein sequence ID" value="CAK0856957.1"/>
    <property type="molecule type" value="Genomic_DNA"/>
</dbReference>
<accession>A0ABN9UC81</accession>
<evidence type="ECO:0000313" key="2">
    <source>
        <dbReference type="EMBL" id="CAK0856957.1"/>
    </source>
</evidence>
<name>A0ABN9UC81_9DINO</name>
<protein>
    <submittedName>
        <fullName evidence="2">Uncharacterized protein</fullName>
    </submittedName>
</protein>
<feature type="region of interest" description="Disordered" evidence="1">
    <location>
        <begin position="32"/>
        <end position="64"/>
    </location>
</feature>
<proteinExistence type="predicted"/>
<sequence>MLEAGRRRDLWGVQPSASLEKRGQLSAYRACDRPGRRAASTAGGSSRGLSEARCRRTPDKHLTQGRNRLQPFLERQTDSATATATAVLSVASVGVVAQALRCSVRRVGHEASDLLLGSSSCCASPCGGMPCRAGFSPRW</sequence>
<reference evidence="2" key="1">
    <citation type="submission" date="2023-10" db="EMBL/GenBank/DDBJ databases">
        <authorList>
            <person name="Chen Y."/>
            <person name="Shah S."/>
            <person name="Dougan E. K."/>
            <person name="Thang M."/>
            <person name="Chan C."/>
        </authorList>
    </citation>
    <scope>NUCLEOTIDE SEQUENCE [LARGE SCALE GENOMIC DNA]</scope>
</reference>
<organism evidence="2 3">
    <name type="scientific">Prorocentrum cordatum</name>
    <dbReference type="NCBI Taxonomy" id="2364126"/>
    <lineage>
        <taxon>Eukaryota</taxon>
        <taxon>Sar</taxon>
        <taxon>Alveolata</taxon>
        <taxon>Dinophyceae</taxon>
        <taxon>Prorocentrales</taxon>
        <taxon>Prorocentraceae</taxon>
        <taxon>Prorocentrum</taxon>
    </lineage>
</organism>
<gene>
    <name evidence="2" type="ORF">PCOR1329_LOCUS47194</name>
</gene>
<keyword evidence="3" id="KW-1185">Reference proteome</keyword>
<evidence type="ECO:0000313" key="3">
    <source>
        <dbReference type="Proteomes" id="UP001189429"/>
    </source>
</evidence>
<feature type="compositionally biased region" description="Basic and acidic residues" evidence="1">
    <location>
        <begin position="50"/>
        <end position="62"/>
    </location>
</feature>
<dbReference type="Proteomes" id="UP001189429">
    <property type="component" value="Unassembled WGS sequence"/>
</dbReference>